<protein>
    <recommendedName>
        <fullName evidence="2 5">peptidylprolyl isomerase</fullName>
        <ecNumber evidence="2 5">5.2.1.8</ecNumber>
    </recommendedName>
</protein>
<dbReference type="InterPro" id="IPR036869">
    <property type="entry name" value="J_dom_sf"/>
</dbReference>
<dbReference type="eggNOG" id="KOG0544">
    <property type="taxonomic scope" value="Eukaryota"/>
</dbReference>
<keyword evidence="4 5" id="KW-0413">Isomerase</keyword>
<dbReference type="Gene3D" id="3.10.50.40">
    <property type="match status" value="1"/>
</dbReference>
<dbReference type="PRINTS" id="PR00625">
    <property type="entry name" value="JDOMAIN"/>
</dbReference>
<gene>
    <name evidence="9" type="ORF">THAOC_06637</name>
</gene>
<evidence type="ECO:0000256" key="1">
    <source>
        <dbReference type="ARBA" id="ARBA00000971"/>
    </source>
</evidence>
<dbReference type="OMA" id="TIHSHRG"/>
<sequence length="832" mass="91263">MRITPLGLAALAVGIGGVAAFNLSNRHDRRDFLAKSSAAVTASVFGGLPQIAKADDDFITTDSGMKYKVTKEGDGAIPSPGQLVKAHYTGWLDSFDSEKKFDSSRDRGRPFQFKVGQGQVIRGWDESFSTMKVGERRQIILPPRLAYGERGAGGVIPPNSTLYFDVELLGIFKGAKGRKFNDEAGETANIVVKASEKGSSSLRLSPDRRSRRAAAKVTYREFRSRPLRPHPRPNNKQQKRGKMNFDPKLKSVTQVYGPTANIYTDVLNVPPDATSSEIREAFFCLRYDIYQKLSDQNGRSPGRGPSQTSMTSEERKDIEIKMNAITAAFQLLSDSERRKAYDSYLAGGVATSMATSNDIMTNETDKMGFPLSNPLDEAQKNHPSSPAKLAPSKKDGSRTSLPIGQKRSVFRRRQVSASGNGDTSVESKTTIAGGINDSSPRVKATNVEGRMNVRPSLSASTVSDSLPENKAGRKETFLQSLKTKRGLSSAFTRSGNGLENFASFGGDPDGGELPAGVDNMNAREQMLYKNQMKLAQQKAESETSPERGRLSTRYDNEERGDKFSAEALPSPMGVDEVFDKKWSRVKPDGKVQMKTTKKSQELDADDDDGSRASSYDDDTRTYDDGTYADDTTLGETVDDTTVGDSTWASYEDDTLADDDEKSSRFSPKHNKGINPAPILRSGKDRRNSSSGKPDTRRVTIHSHRGKGEETEEDLNSLFDSAACPVIPSLSVINDEISGTYKDFKVAMHQVSNAFTISPDDIDRMSDKIRDAKARAQADNDHPWMAGNNTSKWGIKVAPAQMDEQGSRGEQPGKLRAEREAKAIMTWKAESRT</sequence>
<proteinExistence type="predicted"/>
<name>K0T418_THAOC</name>
<dbReference type="AlphaFoldDB" id="K0T418"/>
<dbReference type="Gene3D" id="1.10.287.110">
    <property type="entry name" value="DnaJ domain"/>
    <property type="match status" value="1"/>
</dbReference>
<dbReference type="FunFam" id="3.10.50.40:FF:000006">
    <property type="entry name" value="Peptidyl-prolyl cis-trans isomerase"/>
    <property type="match status" value="1"/>
</dbReference>
<evidence type="ECO:0000313" key="9">
    <source>
        <dbReference type="EMBL" id="EJK71879.1"/>
    </source>
</evidence>
<feature type="domain" description="PPIase FKBP-type" evidence="7">
    <location>
        <begin position="81"/>
        <end position="172"/>
    </location>
</feature>
<dbReference type="EMBL" id="AGNL01006642">
    <property type="protein sequence ID" value="EJK71879.1"/>
    <property type="molecule type" value="Genomic_DNA"/>
</dbReference>
<evidence type="ECO:0000256" key="5">
    <source>
        <dbReference type="PROSITE-ProRule" id="PRU00277"/>
    </source>
</evidence>
<dbReference type="PANTHER" id="PTHR43811">
    <property type="entry name" value="FKBP-TYPE PEPTIDYL-PROLYL CIS-TRANS ISOMERASE FKPA"/>
    <property type="match status" value="1"/>
</dbReference>
<dbReference type="PROSITE" id="PS50059">
    <property type="entry name" value="FKBP_PPIASE"/>
    <property type="match status" value="1"/>
</dbReference>
<evidence type="ECO:0000256" key="2">
    <source>
        <dbReference type="ARBA" id="ARBA00013194"/>
    </source>
</evidence>
<dbReference type="PROSITE" id="PS51318">
    <property type="entry name" value="TAT"/>
    <property type="match status" value="1"/>
</dbReference>
<evidence type="ECO:0000256" key="3">
    <source>
        <dbReference type="ARBA" id="ARBA00023110"/>
    </source>
</evidence>
<dbReference type="GO" id="GO:0003755">
    <property type="term" value="F:peptidyl-prolyl cis-trans isomerase activity"/>
    <property type="evidence" value="ECO:0007669"/>
    <property type="project" value="UniProtKB-KW"/>
</dbReference>
<keyword evidence="3 5" id="KW-0697">Rotamase</keyword>
<dbReference type="Pfam" id="PF00254">
    <property type="entry name" value="FKBP_C"/>
    <property type="match status" value="1"/>
</dbReference>
<feature type="compositionally biased region" description="Basic and acidic residues" evidence="6">
    <location>
        <begin position="681"/>
        <end position="697"/>
    </location>
</feature>
<feature type="compositionally biased region" description="Polar residues" evidence="6">
    <location>
        <begin position="415"/>
        <end position="430"/>
    </location>
</feature>
<evidence type="ECO:0000259" key="8">
    <source>
        <dbReference type="PROSITE" id="PS50076"/>
    </source>
</evidence>
<dbReference type="SUPFAM" id="SSF46565">
    <property type="entry name" value="Chaperone J-domain"/>
    <property type="match status" value="1"/>
</dbReference>
<evidence type="ECO:0000256" key="4">
    <source>
        <dbReference type="ARBA" id="ARBA00023235"/>
    </source>
</evidence>
<feature type="region of interest" description="Disordered" evidence="6">
    <location>
        <begin position="199"/>
        <end position="247"/>
    </location>
</feature>
<comment type="catalytic activity">
    <reaction evidence="1 5">
        <text>[protein]-peptidylproline (omega=180) = [protein]-peptidylproline (omega=0)</text>
        <dbReference type="Rhea" id="RHEA:16237"/>
        <dbReference type="Rhea" id="RHEA-COMP:10747"/>
        <dbReference type="Rhea" id="RHEA-COMP:10748"/>
        <dbReference type="ChEBI" id="CHEBI:83833"/>
        <dbReference type="ChEBI" id="CHEBI:83834"/>
        <dbReference type="EC" id="5.2.1.8"/>
    </reaction>
</comment>
<feature type="region of interest" description="Disordered" evidence="6">
    <location>
        <begin position="532"/>
        <end position="713"/>
    </location>
</feature>
<evidence type="ECO:0000259" key="7">
    <source>
        <dbReference type="PROSITE" id="PS50059"/>
    </source>
</evidence>
<dbReference type="InterPro" id="IPR006311">
    <property type="entry name" value="TAT_signal"/>
</dbReference>
<feature type="compositionally biased region" description="Basic and acidic residues" evidence="6">
    <location>
        <begin position="577"/>
        <end position="591"/>
    </location>
</feature>
<evidence type="ECO:0000256" key="6">
    <source>
        <dbReference type="SAM" id="MobiDB-lite"/>
    </source>
</evidence>
<reference evidence="9 10" key="1">
    <citation type="journal article" date="2012" name="Genome Biol.">
        <title>Genome and low-iron response of an oceanic diatom adapted to chronic iron limitation.</title>
        <authorList>
            <person name="Lommer M."/>
            <person name="Specht M."/>
            <person name="Roy A.S."/>
            <person name="Kraemer L."/>
            <person name="Andreson R."/>
            <person name="Gutowska M.A."/>
            <person name="Wolf J."/>
            <person name="Bergner S.V."/>
            <person name="Schilhabel M.B."/>
            <person name="Klostermeier U.C."/>
            <person name="Beiko R.G."/>
            <person name="Rosenstiel P."/>
            <person name="Hippler M."/>
            <person name="Laroche J."/>
        </authorList>
    </citation>
    <scope>NUCLEOTIDE SEQUENCE [LARGE SCALE GENOMIC DNA]</scope>
    <source>
        <strain evidence="9 10">CCMP1005</strain>
    </source>
</reference>
<evidence type="ECO:0000313" key="10">
    <source>
        <dbReference type="Proteomes" id="UP000266841"/>
    </source>
</evidence>
<feature type="compositionally biased region" description="Basic residues" evidence="6">
    <location>
        <begin position="225"/>
        <end position="242"/>
    </location>
</feature>
<comment type="caution">
    <text evidence="9">The sequence shown here is derived from an EMBL/GenBank/DDBJ whole genome shotgun (WGS) entry which is preliminary data.</text>
</comment>
<dbReference type="InterPro" id="IPR001623">
    <property type="entry name" value="DnaJ_domain"/>
</dbReference>
<keyword evidence="10" id="KW-1185">Reference proteome</keyword>
<dbReference type="CDD" id="cd06257">
    <property type="entry name" value="DnaJ"/>
    <property type="match status" value="1"/>
</dbReference>
<feature type="compositionally biased region" description="Acidic residues" evidence="6">
    <location>
        <begin position="650"/>
        <end position="660"/>
    </location>
</feature>
<dbReference type="InterPro" id="IPR019546">
    <property type="entry name" value="TAT_signal_bac_arc"/>
</dbReference>
<feature type="region of interest" description="Disordered" evidence="6">
    <location>
        <begin position="294"/>
        <end position="315"/>
    </location>
</feature>
<feature type="domain" description="J" evidence="8">
    <location>
        <begin position="262"/>
        <end position="345"/>
    </location>
</feature>
<dbReference type="EC" id="5.2.1.8" evidence="2 5"/>
<dbReference type="NCBIfam" id="TIGR01409">
    <property type="entry name" value="TAT_signal_seq"/>
    <property type="match status" value="1"/>
</dbReference>
<dbReference type="OrthoDB" id="1902587at2759"/>
<feature type="region of interest" description="Disordered" evidence="6">
    <location>
        <begin position="363"/>
        <end position="442"/>
    </location>
</feature>
<accession>K0T418</accession>
<dbReference type="PROSITE" id="PS50076">
    <property type="entry name" value="DNAJ_2"/>
    <property type="match status" value="1"/>
</dbReference>
<dbReference type="InterPro" id="IPR001179">
    <property type="entry name" value="PPIase_FKBP_dom"/>
</dbReference>
<dbReference type="InterPro" id="IPR046357">
    <property type="entry name" value="PPIase_dom_sf"/>
</dbReference>
<dbReference type="Proteomes" id="UP000266841">
    <property type="component" value="Unassembled WGS sequence"/>
</dbReference>
<feature type="compositionally biased region" description="Polar residues" evidence="6">
    <location>
        <begin position="294"/>
        <end position="311"/>
    </location>
</feature>
<dbReference type="PANTHER" id="PTHR43811:SF19">
    <property type="entry name" value="39 KDA FK506-BINDING NUCLEAR PROTEIN"/>
    <property type="match status" value="1"/>
</dbReference>
<organism evidence="9 10">
    <name type="scientific">Thalassiosira oceanica</name>
    <name type="common">Marine diatom</name>
    <dbReference type="NCBI Taxonomy" id="159749"/>
    <lineage>
        <taxon>Eukaryota</taxon>
        <taxon>Sar</taxon>
        <taxon>Stramenopiles</taxon>
        <taxon>Ochrophyta</taxon>
        <taxon>Bacillariophyta</taxon>
        <taxon>Coscinodiscophyceae</taxon>
        <taxon>Thalassiosirophycidae</taxon>
        <taxon>Thalassiosirales</taxon>
        <taxon>Thalassiosiraceae</taxon>
        <taxon>Thalassiosira</taxon>
    </lineage>
</organism>
<dbReference type="SUPFAM" id="SSF54534">
    <property type="entry name" value="FKBP-like"/>
    <property type="match status" value="1"/>
</dbReference>
<feature type="compositionally biased region" description="Basic and acidic residues" evidence="6">
    <location>
        <begin position="539"/>
        <end position="564"/>
    </location>
</feature>